<dbReference type="PANTHER" id="PTHR13847">
    <property type="entry name" value="SARCOSINE DEHYDROGENASE-RELATED"/>
    <property type="match status" value="1"/>
</dbReference>
<dbReference type="PANTHER" id="PTHR13847:SF201">
    <property type="entry name" value="PUTATIBE OXIDOREDUCTASE"/>
    <property type="match status" value="1"/>
</dbReference>
<gene>
    <name evidence="2" type="ORF">O3P16_08695</name>
</gene>
<name>A0ABT4UL09_9BACT</name>
<protein>
    <submittedName>
        <fullName evidence="2">FAD-binding oxidoreductase</fullName>
    </submittedName>
</protein>
<dbReference type="InterPro" id="IPR036188">
    <property type="entry name" value="FAD/NAD-bd_sf"/>
</dbReference>
<sequence length="401" mass="45135">MDLKSNEPFWLIKNGIINSFPSLKESVACDVLIVGGGITGALAAHQCTKDGYETILIDKREIANGSSSATTSMLQYEIDTPLYQLVEMIGDKGAVESYAACSEAINTLGKLCAKIKSGAGFRKKDSLYFAAKKADVVWLVKEYEARKNAGFEVKWLESEEILEKYGLENTHGGILSKQGASVDAFMLIHELLAYNIKRGLKVFDKTELSKVEYRSGYNIVYLESGYEIKAKRIVYCVGYESAAMIKEKFVDLISTYAIVSEVNEKLYKKYRNLLVWNTSEPYIYMRSTDDGRMLIGGEDEAFRDPAKRDKLISGKEKKLLNAFEKYLPEASFYPDFAWAGTFGETKDGLPYIGPHKDFKNSYFILGFGGNGITFSVMGMKMVSDWLKGRKHPLSQWFRFGR</sequence>
<comment type="caution">
    <text evidence="2">The sequence shown here is derived from an EMBL/GenBank/DDBJ whole genome shotgun (WGS) entry which is preliminary data.</text>
</comment>
<dbReference type="EMBL" id="JAQGEF010000008">
    <property type="protein sequence ID" value="MDA3614885.1"/>
    <property type="molecule type" value="Genomic_DNA"/>
</dbReference>
<dbReference type="Proteomes" id="UP001210231">
    <property type="component" value="Unassembled WGS sequence"/>
</dbReference>
<keyword evidence="3" id="KW-1185">Reference proteome</keyword>
<dbReference type="Pfam" id="PF01266">
    <property type="entry name" value="DAO"/>
    <property type="match status" value="1"/>
</dbReference>
<evidence type="ECO:0000259" key="1">
    <source>
        <dbReference type="Pfam" id="PF01266"/>
    </source>
</evidence>
<dbReference type="InterPro" id="IPR006076">
    <property type="entry name" value="FAD-dep_OxRdtase"/>
</dbReference>
<proteinExistence type="predicted"/>
<dbReference type="Gene3D" id="3.30.9.10">
    <property type="entry name" value="D-Amino Acid Oxidase, subunit A, domain 2"/>
    <property type="match status" value="1"/>
</dbReference>
<dbReference type="RefSeq" id="WP_407031209.1">
    <property type="nucleotide sequence ID" value="NZ_JAQGEF010000008.1"/>
</dbReference>
<organism evidence="2 3">
    <name type="scientific">Polluticaenibacter yanchengensis</name>
    <dbReference type="NCBI Taxonomy" id="3014562"/>
    <lineage>
        <taxon>Bacteria</taxon>
        <taxon>Pseudomonadati</taxon>
        <taxon>Bacteroidota</taxon>
        <taxon>Chitinophagia</taxon>
        <taxon>Chitinophagales</taxon>
        <taxon>Chitinophagaceae</taxon>
        <taxon>Polluticaenibacter</taxon>
    </lineage>
</organism>
<feature type="domain" description="FAD dependent oxidoreductase" evidence="1">
    <location>
        <begin position="30"/>
        <end position="384"/>
    </location>
</feature>
<evidence type="ECO:0000313" key="2">
    <source>
        <dbReference type="EMBL" id="MDA3614885.1"/>
    </source>
</evidence>
<accession>A0ABT4UL09</accession>
<dbReference type="SUPFAM" id="SSF51905">
    <property type="entry name" value="FAD/NAD(P)-binding domain"/>
    <property type="match status" value="1"/>
</dbReference>
<reference evidence="2 3" key="1">
    <citation type="submission" date="2022-12" db="EMBL/GenBank/DDBJ databases">
        <title>Chitinophagaceae gen. sp. nov., a new member of the family Chitinophagaceae, isolated from soil in a chemical factory.</title>
        <authorList>
            <person name="Ke Z."/>
        </authorList>
    </citation>
    <scope>NUCLEOTIDE SEQUENCE [LARGE SCALE GENOMIC DNA]</scope>
    <source>
        <strain evidence="2 3">LY-5</strain>
    </source>
</reference>
<dbReference type="Gene3D" id="3.50.50.60">
    <property type="entry name" value="FAD/NAD(P)-binding domain"/>
    <property type="match status" value="1"/>
</dbReference>
<evidence type="ECO:0000313" key="3">
    <source>
        <dbReference type="Proteomes" id="UP001210231"/>
    </source>
</evidence>